<dbReference type="AlphaFoldDB" id="A0A8S1GVY3"/>
<name>A0A8S1GVY3_9PELO</name>
<dbReference type="EMBL" id="CAJGYM010000005">
    <property type="protein sequence ID" value="CAD6187012.1"/>
    <property type="molecule type" value="Genomic_DNA"/>
</dbReference>
<organism evidence="2 3">
    <name type="scientific">Caenorhabditis auriculariae</name>
    <dbReference type="NCBI Taxonomy" id="2777116"/>
    <lineage>
        <taxon>Eukaryota</taxon>
        <taxon>Metazoa</taxon>
        <taxon>Ecdysozoa</taxon>
        <taxon>Nematoda</taxon>
        <taxon>Chromadorea</taxon>
        <taxon>Rhabditida</taxon>
        <taxon>Rhabditina</taxon>
        <taxon>Rhabditomorpha</taxon>
        <taxon>Rhabditoidea</taxon>
        <taxon>Rhabditidae</taxon>
        <taxon>Peloderinae</taxon>
        <taxon>Caenorhabditis</taxon>
    </lineage>
</organism>
<evidence type="ECO:0000313" key="2">
    <source>
        <dbReference type="EMBL" id="CAD6187012.1"/>
    </source>
</evidence>
<sequence>MSLRSLRSAESPGHLAGTPVMMVDYETPKKFHIHCRGIVYMISSVVGTLMALNLFMLTSDYPYFEGETNTAISKGPILNVFFVVLTLSMCSFVSLFAHDSPDFLLGTLILTIFEELRIICVSVFRAIFLAPYMAKVLVSPVTRESYSKNFQETIVSTNITETILVLIMALLSVCLFRMYLQASRGSPGSSTFSNFLN</sequence>
<evidence type="ECO:0000313" key="3">
    <source>
        <dbReference type="Proteomes" id="UP000835052"/>
    </source>
</evidence>
<feature type="transmembrane region" description="Helical" evidence="1">
    <location>
        <begin position="38"/>
        <end position="57"/>
    </location>
</feature>
<feature type="transmembrane region" description="Helical" evidence="1">
    <location>
        <begin position="158"/>
        <end position="180"/>
    </location>
</feature>
<evidence type="ECO:0000256" key="1">
    <source>
        <dbReference type="SAM" id="Phobius"/>
    </source>
</evidence>
<dbReference type="Proteomes" id="UP000835052">
    <property type="component" value="Unassembled WGS sequence"/>
</dbReference>
<keyword evidence="3" id="KW-1185">Reference proteome</keyword>
<accession>A0A8S1GVY3</accession>
<keyword evidence="1" id="KW-1133">Transmembrane helix</keyword>
<keyword evidence="1" id="KW-0472">Membrane</keyword>
<gene>
    <name evidence="2" type="ORF">CAUJ_LOCUS2931</name>
</gene>
<keyword evidence="1" id="KW-0812">Transmembrane</keyword>
<proteinExistence type="predicted"/>
<feature type="transmembrane region" description="Helical" evidence="1">
    <location>
        <begin position="77"/>
        <end position="97"/>
    </location>
</feature>
<reference evidence="2" key="1">
    <citation type="submission" date="2020-10" db="EMBL/GenBank/DDBJ databases">
        <authorList>
            <person name="Kikuchi T."/>
        </authorList>
    </citation>
    <scope>NUCLEOTIDE SEQUENCE</scope>
    <source>
        <strain evidence="2">NKZ352</strain>
    </source>
</reference>
<protein>
    <submittedName>
        <fullName evidence="2">Uncharacterized protein</fullName>
    </submittedName>
</protein>
<comment type="caution">
    <text evidence="2">The sequence shown here is derived from an EMBL/GenBank/DDBJ whole genome shotgun (WGS) entry which is preliminary data.</text>
</comment>